<comment type="caution">
    <text evidence="1">The sequence shown here is derived from an EMBL/GenBank/DDBJ whole genome shotgun (WGS) entry which is preliminary data.</text>
</comment>
<gene>
    <name evidence="1" type="ORF">LTR25_009316</name>
</gene>
<name>A0AAV9PYJ0_9PEZI</name>
<evidence type="ECO:0000313" key="1">
    <source>
        <dbReference type="EMBL" id="KAK5530071.1"/>
    </source>
</evidence>
<accession>A0AAV9PYJ0</accession>
<protein>
    <submittedName>
        <fullName evidence="1">Uncharacterized protein</fullName>
    </submittedName>
</protein>
<sequence>MASNGNGAPNGDSLYHIIFSASNSPKDVNEEVEKLRICGTFTDLKAAKVAAHKTLFEAGYEQEWFTEYDTQPQEFVEHNIKRRTGLCVYAVSPDKTIFRISVATTPNVQGFQAMGEDHKIHFDLYHVVQTNVEYSEDESGLARETNVEGSFKTYEEARKFASEVLLAPEDGVTKESFEQYDEAGPGDKDCGYGENVIVHAVGQNGENILVSVLKGQEMESKNLVWRAGAIAIASPGFEGIGNFNEYIPMSCIMVVHCIPFYPVKPKLCREDFPATSSIPTVMVQQEST</sequence>
<dbReference type="Proteomes" id="UP001345827">
    <property type="component" value="Unassembled WGS sequence"/>
</dbReference>
<keyword evidence="2" id="KW-1185">Reference proteome</keyword>
<organism evidence="1 2">
    <name type="scientific">Vermiconidia calcicola</name>
    <dbReference type="NCBI Taxonomy" id="1690605"/>
    <lineage>
        <taxon>Eukaryota</taxon>
        <taxon>Fungi</taxon>
        <taxon>Dikarya</taxon>
        <taxon>Ascomycota</taxon>
        <taxon>Pezizomycotina</taxon>
        <taxon>Dothideomycetes</taxon>
        <taxon>Dothideomycetidae</taxon>
        <taxon>Mycosphaerellales</taxon>
        <taxon>Extremaceae</taxon>
        <taxon>Vermiconidia</taxon>
    </lineage>
</organism>
<proteinExistence type="predicted"/>
<dbReference type="EMBL" id="JAXLQG010000020">
    <property type="protein sequence ID" value="KAK5530071.1"/>
    <property type="molecule type" value="Genomic_DNA"/>
</dbReference>
<reference evidence="1 2" key="1">
    <citation type="submission" date="2023-06" db="EMBL/GenBank/DDBJ databases">
        <title>Black Yeasts Isolated from many extreme environments.</title>
        <authorList>
            <person name="Coleine C."/>
            <person name="Stajich J.E."/>
            <person name="Selbmann L."/>
        </authorList>
    </citation>
    <scope>NUCLEOTIDE SEQUENCE [LARGE SCALE GENOMIC DNA]</scope>
    <source>
        <strain evidence="1 2">CCFEE 5887</strain>
    </source>
</reference>
<evidence type="ECO:0000313" key="2">
    <source>
        <dbReference type="Proteomes" id="UP001345827"/>
    </source>
</evidence>
<dbReference type="AlphaFoldDB" id="A0AAV9PYJ0"/>